<keyword evidence="3" id="KW-1185">Reference proteome</keyword>
<comment type="caution">
    <text evidence="2">The sequence shown here is derived from an EMBL/GenBank/DDBJ whole genome shotgun (WGS) entry which is preliminary data.</text>
</comment>
<name>A0ABQ3EHQ5_9HYPH</name>
<dbReference type="EMBL" id="BMXE01000003">
    <property type="protein sequence ID" value="GHB31162.1"/>
    <property type="molecule type" value="Genomic_DNA"/>
</dbReference>
<evidence type="ECO:0000313" key="2">
    <source>
        <dbReference type="EMBL" id="GHB31162.1"/>
    </source>
</evidence>
<proteinExistence type="predicted"/>
<gene>
    <name evidence="2" type="ORF">GCM10007094_19540</name>
</gene>
<dbReference type="Proteomes" id="UP000637980">
    <property type="component" value="Unassembled WGS sequence"/>
</dbReference>
<dbReference type="InterPro" id="IPR018744">
    <property type="entry name" value="DUF2293"/>
</dbReference>
<accession>A0ABQ3EHQ5</accession>
<protein>
    <recommendedName>
        <fullName evidence="1">DUF2293 domain-containing protein</fullName>
    </recommendedName>
</protein>
<feature type="domain" description="DUF2293" evidence="1">
    <location>
        <begin position="14"/>
        <end position="91"/>
    </location>
</feature>
<dbReference type="RefSeq" id="WP_054662465.1">
    <property type="nucleotide sequence ID" value="NZ_BMXE01000003.1"/>
</dbReference>
<sequence>MSKTKRQKAVSDALGALIPHVPYLDAAEIRSKANQPHLRHLPAHIAVLLATTSYVRHQYTNYDELLEEGLDRDAARYCVADEMETTITSWGGRITAAELLAASNESGTQDQ</sequence>
<organism evidence="2 3">
    <name type="scientific">Pseudovibrio japonicus</name>
    <dbReference type="NCBI Taxonomy" id="366534"/>
    <lineage>
        <taxon>Bacteria</taxon>
        <taxon>Pseudomonadati</taxon>
        <taxon>Pseudomonadota</taxon>
        <taxon>Alphaproteobacteria</taxon>
        <taxon>Hyphomicrobiales</taxon>
        <taxon>Stappiaceae</taxon>
        <taxon>Pseudovibrio</taxon>
    </lineage>
</organism>
<reference evidence="3" key="1">
    <citation type="journal article" date="2019" name="Int. J. Syst. Evol. Microbiol.">
        <title>The Global Catalogue of Microorganisms (GCM) 10K type strain sequencing project: providing services to taxonomists for standard genome sequencing and annotation.</title>
        <authorList>
            <consortium name="The Broad Institute Genomics Platform"/>
            <consortium name="The Broad Institute Genome Sequencing Center for Infectious Disease"/>
            <person name="Wu L."/>
            <person name="Ma J."/>
        </authorList>
    </citation>
    <scope>NUCLEOTIDE SEQUENCE [LARGE SCALE GENOMIC DNA]</scope>
    <source>
        <strain evidence="3">KCTC 12861</strain>
    </source>
</reference>
<evidence type="ECO:0000313" key="3">
    <source>
        <dbReference type="Proteomes" id="UP000637980"/>
    </source>
</evidence>
<dbReference type="Pfam" id="PF10056">
    <property type="entry name" value="DUF2293"/>
    <property type="match status" value="1"/>
</dbReference>
<evidence type="ECO:0000259" key="1">
    <source>
        <dbReference type="Pfam" id="PF10056"/>
    </source>
</evidence>